<dbReference type="PROSITE" id="PS00116">
    <property type="entry name" value="DNA_POLYMERASE_B"/>
    <property type="match status" value="1"/>
</dbReference>
<dbReference type="InterPro" id="IPR004211">
    <property type="entry name" value="Endonuclease_7"/>
</dbReference>
<accession>A0A8B6H585</accession>
<dbReference type="InterPro" id="IPR044925">
    <property type="entry name" value="His-Me_finger_sf"/>
</dbReference>
<dbReference type="EMBL" id="UYJE01009484">
    <property type="protein sequence ID" value="VDI73890.1"/>
    <property type="molecule type" value="Genomic_DNA"/>
</dbReference>
<dbReference type="Pfam" id="PF02945">
    <property type="entry name" value="Endonuclease_7"/>
    <property type="match status" value="1"/>
</dbReference>
<dbReference type="PANTHER" id="PTHR31511:SF12">
    <property type="entry name" value="RHO TERMINATION FACTOR N-TERMINAL DOMAIN-CONTAINING PROTEIN"/>
    <property type="match status" value="1"/>
</dbReference>
<evidence type="ECO:0000313" key="2">
    <source>
        <dbReference type="Proteomes" id="UP000596742"/>
    </source>
</evidence>
<dbReference type="InterPro" id="IPR017964">
    <property type="entry name" value="DNA-dir_DNA_pol_B_CS"/>
</dbReference>
<dbReference type="GO" id="GO:0003676">
    <property type="term" value="F:nucleic acid binding"/>
    <property type="evidence" value="ECO:0007669"/>
    <property type="project" value="InterPro"/>
</dbReference>
<reference evidence="1" key="1">
    <citation type="submission" date="2018-11" db="EMBL/GenBank/DDBJ databases">
        <authorList>
            <person name="Alioto T."/>
            <person name="Alioto T."/>
        </authorList>
    </citation>
    <scope>NUCLEOTIDE SEQUENCE</scope>
</reference>
<dbReference type="Gene3D" id="3.90.1600.10">
    <property type="entry name" value="Palm domain of DNA polymerase"/>
    <property type="match status" value="1"/>
</dbReference>
<dbReference type="PANTHER" id="PTHR31511">
    <property type="entry name" value="PROTEIN CBG23764"/>
    <property type="match status" value="1"/>
</dbReference>
<dbReference type="Gene3D" id="3.40.1800.10">
    <property type="entry name" value="His-Me finger endonucleases"/>
    <property type="match status" value="1"/>
</dbReference>
<evidence type="ECO:0008006" key="3">
    <source>
        <dbReference type="Google" id="ProtNLM"/>
    </source>
</evidence>
<protein>
    <recommendedName>
        <fullName evidence="3">DNA-directed DNA polymerase</fullName>
    </recommendedName>
</protein>
<dbReference type="AlphaFoldDB" id="A0A8B6H585"/>
<sequence length="1182" mass="136048">MGKEGGVYPMRISEKEDAGAKHVDLMLVANDETRHYCWVKNLSRLLTAQVSDHDGEAYFCRRCLNHFTRQEKLDQHIEYCGQKKAVKIEMPSEGSYISFQNHIRSMKVPFVVYADFECFTTKVQPEPAKSGVDRIMQMLEHFLELIKQKVEGGEPSEPHTKILQKHVPSGFCYHIKCFDETVYAKEPVIYTTQQEGEDVGQIFVDRLTKDIREIYQQNDFKKPMTMTEEDKIAFAEATKCFICDQELGEDRVRDHCHFTGKFRGAAHNDCNLNYRAPKFIPVIFHNLAGYDAHLFIKALGATEGKIDCIPNTEERYISFTKSVAVGSYKDKKGKMKTLYQHLRFIDSFKFMGASLQKLVESTPADAFTNMRREFGAKPMDPGLFKIGHFESENGRSITLREVIDREKLKHIVTHPEDYELGSRYIKGEKVDKDAQLTLLQDYLVRTNALDLMAYEGISRDDAKTYLLAIINGKIAKLEHDAPTWLRDYYEGMRQIMDEVIKLNPDLHKLARESKEKRGTNYNIEGTTVNYVMCSLENKALMAAFDYLTEQEIEVGSLVFDGLMIHKKGVPRTRLPEILQGCSQRVKEVVGADITFTVKEMDEGYDIPTAEIGQKSHNLDLLLRKGVYPYDYMDSFERLQETQLPPKEAFFSTLTGEHISDEDYAHAQKVWEAFGCKTMRDYHDLYLETDVVLLTDVFENFRKICMEQYGLDPVHYYTAPGLAYDAALKFSNIKLELLTDPDMMLMVEKGIRGGLTMASQRYARANNPYVQDFDPSKPTNYLMYLDANNLYGWAMSRALPTGGFKWINPSEVPDLSTLGEEDEQGYILEVDLEYPRELHDRHNDYPLAPESMVINGVRKLVANLHDKEKYVVHYVNLKKYLARGLKLKKIHRVLKFTQSPWLRAYVEKNTACRTAASTDFEKDFFKLMVNSVFGKTMENIRNRVDVRLVNSEKIALKLVAKPNFKRRTVFSKNLAAVHLHRTKLVFDKPIYLGFSILDISKTLMADFVYDYLKPRYGDRLSICYTDTDSLICDIQTEDVYKDMAESVQQCFDTSNYAPDHASGIQVGVNKKVLGKFKDECAGHPMTEYVGLRPKAYAFKVDREECKRAKGVKKSVVETNLTFADYKECLDTGKEKYRSMKIIRSRLHQVLTLESCKKSLSSNDDKRYILPDGIHTLAHGHYRI</sequence>
<dbReference type="InterPro" id="IPR023211">
    <property type="entry name" value="DNA_pol_palm_dom_sf"/>
</dbReference>
<evidence type="ECO:0000313" key="1">
    <source>
        <dbReference type="EMBL" id="VDI73890.1"/>
    </source>
</evidence>
<organism evidence="1 2">
    <name type="scientific">Mytilus galloprovincialis</name>
    <name type="common">Mediterranean mussel</name>
    <dbReference type="NCBI Taxonomy" id="29158"/>
    <lineage>
        <taxon>Eukaryota</taxon>
        <taxon>Metazoa</taxon>
        <taxon>Spiralia</taxon>
        <taxon>Lophotrochozoa</taxon>
        <taxon>Mollusca</taxon>
        <taxon>Bivalvia</taxon>
        <taxon>Autobranchia</taxon>
        <taxon>Pteriomorphia</taxon>
        <taxon>Mytilida</taxon>
        <taxon>Mytiloidea</taxon>
        <taxon>Mytilidae</taxon>
        <taxon>Mytilinae</taxon>
        <taxon>Mytilus</taxon>
    </lineage>
</organism>
<dbReference type="InterPro" id="IPR038563">
    <property type="entry name" value="Endonuclease_7_sf"/>
</dbReference>
<dbReference type="OrthoDB" id="6602337at2759"/>
<dbReference type="SUPFAM" id="SSF56672">
    <property type="entry name" value="DNA/RNA polymerases"/>
    <property type="match status" value="1"/>
</dbReference>
<dbReference type="InterPro" id="IPR043502">
    <property type="entry name" value="DNA/RNA_pol_sf"/>
</dbReference>
<dbReference type="GO" id="GO:0000166">
    <property type="term" value="F:nucleotide binding"/>
    <property type="evidence" value="ECO:0007669"/>
    <property type="project" value="InterPro"/>
</dbReference>
<gene>
    <name evidence="1" type="ORF">MGAL_10B055804</name>
</gene>
<dbReference type="Proteomes" id="UP000596742">
    <property type="component" value="Unassembled WGS sequence"/>
</dbReference>
<name>A0A8B6H585_MYTGA</name>
<comment type="caution">
    <text evidence="1">The sequence shown here is derived from an EMBL/GenBank/DDBJ whole genome shotgun (WGS) entry which is preliminary data.</text>
</comment>
<keyword evidence="2" id="KW-1185">Reference proteome</keyword>
<dbReference type="SUPFAM" id="SSF54060">
    <property type="entry name" value="His-Me finger endonucleases"/>
    <property type="match status" value="1"/>
</dbReference>
<proteinExistence type="predicted"/>